<evidence type="ECO:0000313" key="4">
    <source>
        <dbReference type="EMBL" id="RHZ11351.1"/>
    </source>
</evidence>
<dbReference type="AlphaFoldDB" id="A0A397CZA9"/>
<dbReference type="EMBL" id="QUTC01005748">
    <property type="protein sequence ID" value="RHY56032.1"/>
    <property type="molecule type" value="Genomic_DNA"/>
</dbReference>
<dbReference type="SUPFAM" id="SSF47473">
    <property type="entry name" value="EF-hand"/>
    <property type="match status" value="1"/>
</dbReference>
<dbReference type="Proteomes" id="UP000265716">
    <property type="component" value="Unassembled WGS sequence"/>
</dbReference>
<feature type="domain" description="EF-hand" evidence="1">
    <location>
        <begin position="1"/>
        <end position="31"/>
    </location>
</feature>
<evidence type="ECO:0000313" key="7">
    <source>
        <dbReference type="Proteomes" id="UP000286510"/>
    </source>
</evidence>
<organism evidence="2 5">
    <name type="scientific">Aphanomyces astaci</name>
    <name type="common">Crayfish plague agent</name>
    <dbReference type="NCBI Taxonomy" id="112090"/>
    <lineage>
        <taxon>Eukaryota</taxon>
        <taxon>Sar</taxon>
        <taxon>Stramenopiles</taxon>
        <taxon>Oomycota</taxon>
        <taxon>Saprolegniomycetes</taxon>
        <taxon>Saprolegniales</taxon>
        <taxon>Verrucalvaceae</taxon>
        <taxon>Aphanomyces</taxon>
    </lineage>
</organism>
<dbReference type="EMBL" id="QUTF01014854">
    <property type="protein sequence ID" value="RHZ11351.1"/>
    <property type="molecule type" value="Genomic_DNA"/>
</dbReference>
<reference evidence="5 6" key="1">
    <citation type="submission" date="2018-08" db="EMBL/GenBank/DDBJ databases">
        <title>Aphanomyces genome sequencing and annotation.</title>
        <authorList>
            <person name="Minardi D."/>
            <person name="Oidtmann B."/>
            <person name="Van Der Giezen M."/>
            <person name="Studholme D.J."/>
        </authorList>
    </citation>
    <scope>NUCLEOTIDE SEQUENCE [LARGE SCALE GENOMIC DNA]</scope>
    <source>
        <strain evidence="3 6">D2</strain>
        <strain evidence="4 7">FDL457</strain>
        <strain evidence="2 5">SA</strain>
    </source>
</reference>
<evidence type="ECO:0000313" key="5">
    <source>
        <dbReference type="Proteomes" id="UP000265716"/>
    </source>
</evidence>
<evidence type="ECO:0000313" key="3">
    <source>
        <dbReference type="EMBL" id="RHY77888.1"/>
    </source>
</evidence>
<dbReference type="Gene3D" id="1.10.238.10">
    <property type="entry name" value="EF-hand"/>
    <property type="match status" value="1"/>
</dbReference>
<evidence type="ECO:0000313" key="6">
    <source>
        <dbReference type="Proteomes" id="UP000266643"/>
    </source>
</evidence>
<protein>
    <recommendedName>
        <fullName evidence="1">EF-hand domain-containing protein</fullName>
    </recommendedName>
</protein>
<gene>
    <name evidence="4" type="ORF">DYB26_000862</name>
    <name evidence="3" type="ORF">DYB30_001308</name>
    <name evidence="2" type="ORF">DYB38_000279</name>
</gene>
<proteinExistence type="predicted"/>
<accession>A0A397CZA9</accession>
<dbReference type="Proteomes" id="UP000266643">
    <property type="component" value="Unassembled WGS sequence"/>
</dbReference>
<name>A0A397CZA9_APHAT</name>
<comment type="caution">
    <text evidence="2">The sequence shown here is derived from an EMBL/GenBank/DDBJ whole genome shotgun (WGS) entry which is preliminary data.</text>
</comment>
<feature type="domain" description="EF-hand" evidence="1">
    <location>
        <begin position="38"/>
        <end position="73"/>
    </location>
</feature>
<dbReference type="GO" id="GO:0005509">
    <property type="term" value="F:calcium ion binding"/>
    <property type="evidence" value="ECO:0007669"/>
    <property type="project" value="InterPro"/>
</dbReference>
<dbReference type="InterPro" id="IPR002048">
    <property type="entry name" value="EF_hand_dom"/>
</dbReference>
<dbReference type="Proteomes" id="UP000286510">
    <property type="component" value="Unassembled WGS sequence"/>
</dbReference>
<evidence type="ECO:0000259" key="1">
    <source>
        <dbReference type="PROSITE" id="PS50222"/>
    </source>
</evidence>
<dbReference type="InterPro" id="IPR011992">
    <property type="entry name" value="EF-hand-dom_pair"/>
</dbReference>
<dbReference type="EMBL" id="QUTD01001454">
    <property type="protein sequence ID" value="RHY77888.1"/>
    <property type="molecule type" value="Genomic_DNA"/>
</dbReference>
<sequence length="79" mass="8894">MDETWSALDTTNQGFLSKDEAKKFIATTLQELGIPGDLTEDGLDSILDELDHDGSDRFSKSQLIDFFSNFMYFFADVTS</sequence>
<evidence type="ECO:0000313" key="2">
    <source>
        <dbReference type="EMBL" id="RHY56032.1"/>
    </source>
</evidence>
<dbReference type="PROSITE" id="PS50222">
    <property type="entry name" value="EF_HAND_2"/>
    <property type="match status" value="2"/>
</dbReference>